<dbReference type="Proteomes" id="UP001149140">
    <property type="component" value="Unassembled WGS sequence"/>
</dbReference>
<dbReference type="AlphaFoldDB" id="A0A9X3MQ50"/>
<name>A0A9X3MQ50_9ACTN</name>
<evidence type="ECO:0000313" key="2">
    <source>
        <dbReference type="Proteomes" id="UP001149140"/>
    </source>
</evidence>
<sequence>MKDAFDDLERELRSAVRARRRPRLLRTPLLALAAALVLGGGGAVAATQIKSSPDERREGIALAEQAINDTHDVGGCSHEGKPRQTVVTDIPVLPAIARALPALTKPDPRGVVPVKSPVTGRVLRDTARMIPMGGGLRLRVYVLDGPDLTAKTDPRACIATRRARVAELAAGRSRAVRAAADRRLTQTRDTAPGLQTLWVMALHGTHEGGFGTGLRLRPDDQLEPGIIASGSTGRFVDSGRRYVGIADPRTARVLVDPAHGRSKRVRVREGFYSFALPRGAGHVELREVDGSGATVRSFPLRG</sequence>
<evidence type="ECO:0000313" key="1">
    <source>
        <dbReference type="EMBL" id="MDA0159198.1"/>
    </source>
</evidence>
<dbReference type="EMBL" id="JAPDOD010000002">
    <property type="protein sequence ID" value="MDA0159198.1"/>
    <property type="molecule type" value="Genomic_DNA"/>
</dbReference>
<protein>
    <submittedName>
        <fullName evidence="1">Uncharacterized protein</fullName>
    </submittedName>
</protein>
<accession>A0A9X3MQ50</accession>
<proteinExistence type="predicted"/>
<reference evidence="1" key="1">
    <citation type="submission" date="2022-10" db="EMBL/GenBank/DDBJ databases">
        <title>The WGS of Solirubrobacter ginsenosidimutans DSM 21036.</title>
        <authorList>
            <person name="Jiang Z."/>
        </authorList>
    </citation>
    <scope>NUCLEOTIDE SEQUENCE</scope>
    <source>
        <strain evidence="1">DSM 21036</strain>
    </source>
</reference>
<organism evidence="1 2">
    <name type="scientific">Solirubrobacter ginsenosidimutans</name>
    <dbReference type="NCBI Taxonomy" id="490573"/>
    <lineage>
        <taxon>Bacteria</taxon>
        <taxon>Bacillati</taxon>
        <taxon>Actinomycetota</taxon>
        <taxon>Thermoleophilia</taxon>
        <taxon>Solirubrobacterales</taxon>
        <taxon>Solirubrobacteraceae</taxon>
        <taxon>Solirubrobacter</taxon>
    </lineage>
</organism>
<comment type="caution">
    <text evidence="1">The sequence shown here is derived from an EMBL/GenBank/DDBJ whole genome shotgun (WGS) entry which is preliminary data.</text>
</comment>
<gene>
    <name evidence="1" type="ORF">OM076_02885</name>
</gene>
<dbReference type="RefSeq" id="WP_270037872.1">
    <property type="nucleotide sequence ID" value="NZ_JAPDOD010000002.1"/>
</dbReference>
<keyword evidence="2" id="KW-1185">Reference proteome</keyword>